<dbReference type="InterPro" id="IPR018657">
    <property type="entry name" value="LarA-like_N"/>
</dbReference>
<dbReference type="PANTHER" id="PTHR33171:SF17">
    <property type="entry name" value="LARA-LIKE N-TERMINAL DOMAIN-CONTAINING PROTEIN"/>
    <property type="match status" value="1"/>
</dbReference>
<keyword evidence="5" id="KW-1185">Reference proteome</keyword>
<feature type="domain" description="Lactate racemase C-terminal" evidence="3">
    <location>
        <begin position="319"/>
        <end position="460"/>
    </location>
</feature>
<dbReference type="InterPro" id="IPR048068">
    <property type="entry name" value="LarA-like"/>
</dbReference>
<dbReference type="NCBIfam" id="NF033504">
    <property type="entry name" value="Ni_dep_LarA"/>
    <property type="match status" value="1"/>
</dbReference>
<name>A0A561U3M5_9PSEU</name>
<dbReference type="Gene3D" id="3.40.50.11440">
    <property type="match status" value="1"/>
</dbReference>
<dbReference type="AlphaFoldDB" id="A0A561U3M5"/>
<dbReference type="PANTHER" id="PTHR33171">
    <property type="entry name" value="LAR_N DOMAIN-CONTAINING PROTEIN"/>
    <property type="match status" value="1"/>
</dbReference>
<organism evidence="4 5">
    <name type="scientific">Saccharopolyspora dendranthemae</name>
    <dbReference type="NCBI Taxonomy" id="1181886"/>
    <lineage>
        <taxon>Bacteria</taxon>
        <taxon>Bacillati</taxon>
        <taxon>Actinomycetota</taxon>
        <taxon>Actinomycetes</taxon>
        <taxon>Pseudonocardiales</taxon>
        <taxon>Pseudonocardiaceae</taxon>
        <taxon>Saccharopolyspora</taxon>
    </lineage>
</organism>
<dbReference type="Gene3D" id="3.90.226.30">
    <property type="match status" value="1"/>
</dbReference>
<gene>
    <name evidence="4" type="ORF">FHU35_14233</name>
</gene>
<dbReference type="InterPro" id="IPR043166">
    <property type="entry name" value="LarA-like_C"/>
</dbReference>
<sequence length="471" mass="50198">MPAEALSTKAMTGIGPSRAGPNSRCAVREVRMGGTRVDLERGMTKTVSVELAYGRTGLTVELPSDRTTVVAPAQPAAAPDAAAALRDALAEPVAGPPLRERVRPGQRIAVSICDATRPQPREAMVRALLAELEGIAGPDDFTLLVATGTHRGNTDEELRGMLGDELVDTLRIINHDARDPEVLRPVGTFGDGVQVLLNRHWVEADVRITTGFVEPHFFAGFSGGPKLVAPGLAGLDTVLTLHDAARIASERATWAVCEGNPVHDDVRAIAAGTGVDFAFDVVLDREQRIVEAFGGDLLPMHAAAREVVRELSMQPVPQRYDVVVTTNSGYPLDQNVYQAVKGMSAAATVVKPGGLIICAAECSDGFPDHGSFREVLASEPTPEALLRAISGRAEPVPDQWQVQILARVLTTARVGVHTTELTDEQLRTAHLYRVDDITTAVADELAARGPEARVCVLPEGPQTIPYVSDQA</sequence>
<reference evidence="4 5" key="1">
    <citation type="submission" date="2019-06" db="EMBL/GenBank/DDBJ databases">
        <title>Sequencing the genomes of 1000 actinobacteria strains.</title>
        <authorList>
            <person name="Klenk H.-P."/>
        </authorList>
    </citation>
    <scope>NUCLEOTIDE SEQUENCE [LARGE SCALE GENOMIC DNA]</scope>
    <source>
        <strain evidence="4 5">DSM 46699</strain>
    </source>
</reference>
<feature type="region of interest" description="Disordered" evidence="1">
    <location>
        <begin position="1"/>
        <end position="23"/>
    </location>
</feature>
<evidence type="ECO:0000256" key="1">
    <source>
        <dbReference type="SAM" id="MobiDB-lite"/>
    </source>
</evidence>
<dbReference type="EMBL" id="VIWX01000004">
    <property type="protein sequence ID" value="TWF93951.1"/>
    <property type="molecule type" value="Genomic_DNA"/>
</dbReference>
<evidence type="ECO:0000259" key="2">
    <source>
        <dbReference type="Pfam" id="PF09861"/>
    </source>
</evidence>
<dbReference type="InterPro" id="IPR047926">
    <property type="entry name" value="Ni_dep_LarA"/>
</dbReference>
<dbReference type="InterPro" id="IPR048520">
    <property type="entry name" value="LarA_C"/>
</dbReference>
<accession>A0A561U3M5</accession>
<dbReference type="GO" id="GO:0050043">
    <property type="term" value="F:lactate racemase activity"/>
    <property type="evidence" value="ECO:0007669"/>
    <property type="project" value="InterPro"/>
</dbReference>
<evidence type="ECO:0000313" key="4">
    <source>
        <dbReference type="EMBL" id="TWF93951.1"/>
    </source>
</evidence>
<feature type="domain" description="LarA-like N-terminal" evidence="2">
    <location>
        <begin position="53"/>
        <end position="253"/>
    </location>
</feature>
<dbReference type="Pfam" id="PF09861">
    <property type="entry name" value="Lar_N"/>
    <property type="match status" value="1"/>
</dbReference>
<comment type="caution">
    <text evidence="4">The sequence shown here is derived from an EMBL/GenBank/DDBJ whole genome shotgun (WGS) entry which is preliminary data.</text>
</comment>
<evidence type="ECO:0000259" key="3">
    <source>
        <dbReference type="Pfam" id="PF21113"/>
    </source>
</evidence>
<proteinExistence type="predicted"/>
<protein>
    <submittedName>
        <fullName evidence="4">Nickel-dependent lactate racemase</fullName>
    </submittedName>
</protein>
<dbReference type="Proteomes" id="UP000316184">
    <property type="component" value="Unassembled WGS sequence"/>
</dbReference>
<dbReference type="Pfam" id="PF21113">
    <property type="entry name" value="LarA_C"/>
    <property type="match status" value="1"/>
</dbReference>
<evidence type="ECO:0000313" key="5">
    <source>
        <dbReference type="Proteomes" id="UP000316184"/>
    </source>
</evidence>